<keyword evidence="8" id="KW-1185">Reference proteome</keyword>
<evidence type="ECO:0000256" key="2">
    <source>
        <dbReference type="ARBA" id="ARBA00022723"/>
    </source>
</evidence>
<comment type="similarity">
    <text evidence="1">Belongs to the carotenoid oxygenase family.</text>
</comment>
<feature type="binding site" evidence="5">
    <location>
        <position position="551"/>
    </location>
    <ligand>
        <name>Fe cation</name>
        <dbReference type="ChEBI" id="CHEBI:24875"/>
        <note>catalytic</note>
    </ligand>
</feature>
<evidence type="ECO:0000256" key="4">
    <source>
        <dbReference type="ARBA" id="ARBA00023004"/>
    </source>
</evidence>
<feature type="binding site" evidence="5">
    <location>
        <position position="237"/>
    </location>
    <ligand>
        <name>Fe cation</name>
        <dbReference type="ChEBI" id="CHEBI:24875"/>
        <note>catalytic</note>
    </ligand>
</feature>
<evidence type="ECO:0000256" key="3">
    <source>
        <dbReference type="ARBA" id="ARBA00023002"/>
    </source>
</evidence>
<keyword evidence="4 5" id="KW-0408">Iron</keyword>
<sequence>MTLPGAAVEALHTQHNSPCPRMEHPKMDESNEGKTGSYNDWPNNIGFDIHSEQREPVELTVTGHIPEYCRGTLYRVGPGGNTIQPNDPSLPPISISHWFDGLGQIHRFQIVSPTQIIYSSRFTCDTLVERIRQTGQFHNNFTFGQKRDPCQSYFRKFVSMFSSRVDLTTLDASDANVNVTVSYNIPGLSSHGQGPNLVAKTDANVMQILDPETLEPRGVVNQSVLHPSLTGPLSAAHCRVCPKTGDVFNYNLTLGPITTYQIFRISASTEKTDILATIKDAPASYIHSFFLTETHVVLCCFSARYKYLGLKLLYVKNILESLSSFSATDPRDDAVWYLIPRTPSPTSPIARLTSPAFFSFHCTNAYNLPSSDIIAECITYRTLDILSKFYLAHLRGDSPAAIDWVDKGRGVLTRFLLSPSRGTVERVYEAPAELAVELPTLNPRFVARRHRYTYALVSRGRSTLLDGIVKFDAEAEGGEGEGVKVWECHGHTPGEAVFVGDPEGTEEDDGVLLSVVLDGMKGVSYLLCLDARTMVEVGRAEVGGVVGLGFHGNFVKDG</sequence>
<dbReference type="AlphaFoldDB" id="A0A4S2N6Q4"/>
<dbReference type="Proteomes" id="UP000298138">
    <property type="component" value="Unassembled WGS sequence"/>
</dbReference>
<reference evidence="7 8" key="1">
    <citation type="submission" date="2019-04" db="EMBL/GenBank/DDBJ databases">
        <title>Comparative genomics and transcriptomics to analyze fruiting body development in filamentous ascomycetes.</title>
        <authorList>
            <consortium name="DOE Joint Genome Institute"/>
            <person name="Lutkenhaus R."/>
            <person name="Traeger S."/>
            <person name="Breuer J."/>
            <person name="Kuo A."/>
            <person name="Lipzen A."/>
            <person name="Pangilinan J."/>
            <person name="Dilworth D."/>
            <person name="Sandor L."/>
            <person name="Poggeler S."/>
            <person name="Barry K."/>
            <person name="Grigoriev I.V."/>
            <person name="Nowrousian M."/>
        </authorList>
    </citation>
    <scope>NUCLEOTIDE SEQUENCE [LARGE SCALE GENOMIC DNA]</scope>
    <source>
        <strain evidence="7 8">CBS 389.68</strain>
    </source>
</reference>
<feature type="binding site" evidence="5">
    <location>
        <position position="361"/>
    </location>
    <ligand>
        <name>Fe cation</name>
        <dbReference type="ChEBI" id="CHEBI:24875"/>
        <note>catalytic</note>
    </ligand>
</feature>
<dbReference type="GO" id="GO:0010436">
    <property type="term" value="F:carotenoid dioxygenase activity"/>
    <property type="evidence" value="ECO:0007669"/>
    <property type="project" value="TreeGrafter"/>
</dbReference>
<dbReference type="STRING" id="341454.A0A4S2N6Q4"/>
<dbReference type="GO" id="GO:0046872">
    <property type="term" value="F:metal ion binding"/>
    <property type="evidence" value="ECO:0007669"/>
    <property type="project" value="UniProtKB-KW"/>
</dbReference>
<dbReference type="GO" id="GO:0016121">
    <property type="term" value="P:carotene catabolic process"/>
    <property type="evidence" value="ECO:0007669"/>
    <property type="project" value="TreeGrafter"/>
</dbReference>
<feature type="compositionally biased region" description="Basic and acidic residues" evidence="6">
    <location>
        <begin position="21"/>
        <end position="32"/>
    </location>
</feature>
<dbReference type="EMBL" id="ML220112">
    <property type="protein sequence ID" value="TGZ84784.1"/>
    <property type="molecule type" value="Genomic_DNA"/>
</dbReference>
<evidence type="ECO:0000256" key="5">
    <source>
        <dbReference type="PIRSR" id="PIRSR604294-1"/>
    </source>
</evidence>
<dbReference type="PANTHER" id="PTHR10543">
    <property type="entry name" value="BETA-CAROTENE DIOXYGENASE"/>
    <property type="match status" value="1"/>
</dbReference>
<dbReference type="OrthoDB" id="407010at2759"/>
<feature type="region of interest" description="Disordered" evidence="6">
    <location>
        <begin position="1"/>
        <end position="35"/>
    </location>
</feature>
<keyword evidence="2 5" id="KW-0479">Metal-binding</keyword>
<dbReference type="InterPro" id="IPR004294">
    <property type="entry name" value="Carotenoid_Oase"/>
</dbReference>
<keyword evidence="3" id="KW-0560">Oxidoreductase</keyword>
<proteinExistence type="inferred from homology"/>
<protein>
    <submittedName>
        <fullName evidence="7">Carotenoid oxygenase</fullName>
    </submittedName>
</protein>
<evidence type="ECO:0000313" key="8">
    <source>
        <dbReference type="Proteomes" id="UP000298138"/>
    </source>
</evidence>
<organism evidence="7 8">
    <name type="scientific">Ascodesmis nigricans</name>
    <dbReference type="NCBI Taxonomy" id="341454"/>
    <lineage>
        <taxon>Eukaryota</taxon>
        <taxon>Fungi</taxon>
        <taxon>Dikarya</taxon>
        <taxon>Ascomycota</taxon>
        <taxon>Pezizomycotina</taxon>
        <taxon>Pezizomycetes</taxon>
        <taxon>Pezizales</taxon>
        <taxon>Ascodesmidaceae</taxon>
        <taxon>Ascodesmis</taxon>
    </lineage>
</organism>
<dbReference type="PANTHER" id="PTHR10543:SF24">
    <property type="entry name" value="CAROTENOID ISOMEROOXYGENASE"/>
    <property type="match status" value="1"/>
</dbReference>
<evidence type="ECO:0000313" key="7">
    <source>
        <dbReference type="EMBL" id="TGZ84784.1"/>
    </source>
</evidence>
<comment type="cofactor">
    <cofactor evidence="5">
        <name>Fe(2+)</name>
        <dbReference type="ChEBI" id="CHEBI:29033"/>
    </cofactor>
    <text evidence="5">Binds 1 Fe(2+) ion per subunit.</text>
</comment>
<gene>
    <name evidence="7" type="ORF">EX30DRAFT_313539</name>
</gene>
<feature type="non-terminal residue" evidence="7">
    <location>
        <position position="558"/>
    </location>
</feature>
<feature type="binding site" evidence="5">
    <location>
        <position position="287"/>
    </location>
    <ligand>
        <name>Fe cation</name>
        <dbReference type="ChEBI" id="CHEBI:24875"/>
        <note>catalytic</note>
    </ligand>
</feature>
<dbReference type="InParanoid" id="A0A4S2N6Q4"/>
<evidence type="ECO:0000256" key="1">
    <source>
        <dbReference type="ARBA" id="ARBA00006787"/>
    </source>
</evidence>
<accession>A0A4S2N6Q4</accession>
<name>A0A4S2N6Q4_9PEZI</name>
<dbReference type="Pfam" id="PF03055">
    <property type="entry name" value="RPE65"/>
    <property type="match status" value="1"/>
</dbReference>
<evidence type="ECO:0000256" key="6">
    <source>
        <dbReference type="SAM" id="MobiDB-lite"/>
    </source>
</evidence>